<evidence type="ECO:0000256" key="2">
    <source>
        <dbReference type="SAM" id="Phobius"/>
    </source>
</evidence>
<protein>
    <recommendedName>
        <fullName evidence="5">Shadow of prion protein</fullName>
    </recommendedName>
</protein>
<evidence type="ECO:0008006" key="5">
    <source>
        <dbReference type="Google" id="ProtNLM"/>
    </source>
</evidence>
<reference evidence="3" key="3">
    <citation type="submission" date="2025-09" db="UniProtKB">
        <authorList>
            <consortium name="Ensembl"/>
        </authorList>
    </citation>
    <scope>IDENTIFICATION</scope>
</reference>
<keyword evidence="4" id="KW-1185">Reference proteome</keyword>
<reference evidence="4" key="1">
    <citation type="submission" date="2018-06" db="EMBL/GenBank/DDBJ databases">
        <title>Genome assembly of Danube salmon.</title>
        <authorList>
            <person name="Macqueen D.J."/>
            <person name="Gundappa M.K."/>
        </authorList>
    </citation>
    <scope>NUCLEOTIDE SEQUENCE [LARGE SCALE GENOMIC DNA]</scope>
</reference>
<name>A0A4W5M472_9TELE</name>
<evidence type="ECO:0000313" key="3">
    <source>
        <dbReference type="Ensembl" id="ENSHHUP00000032624.1"/>
    </source>
</evidence>
<feature type="transmembrane region" description="Helical" evidence="2">
    <location>
        <begin position="90"/>
        <end position="108"/>
    </location>
</feature>
<keyword evidence="2" id="KW-1133">Transmembrane helix</keyword>
<organism evidence="3 4">
    <name type="scientific">Hucho hucho</name>
    <name type="common">huchen</name>
    <dbReference type="NCBI Taxonomy" id="62062"/>
    <lineage>
        <taxon>Eukaryota</taxon>
        <taxon>Metazoa</taxon>
        <taxon>Chordata</taxon>
        <taxon>Craniata</taxon>
        <taxon>Vertebrata</taxon>
        <taxon>Euteleostomi</taxon>
        <taxon>Actinopterygii</taxon>
        <taxon>Neopterygii</taxon>
        <taxon>Teleostei</taxon>
        <taxon>Protacanthopterygii</taxon>
        <taxon>Salmoniformes</taxon>
        <taxon>Salmonidae</taxon>
        <taxon>Salmoninae</taxon>
        <taxon>Hucho</taxon>
    </lineage>
</organism>
<dbReference type="Ensembl" id="ENSHHUT00000033955.1">
    <property type="protein sequence ID" value="ENSHHUP00000032624.1"/>
    <property type="gene ID" value="ENSHHUG00000020662.1"/>
</dbReference>
<feature type="compositionally biased region" description="Polar residues" evidence="1">
    <location>
        <begin position="129"/>
        <end position="138"/>
    </location>
</feature>
<sequence length="234" mass="25265">MRRHCYQWGYHRGRLPPRQLAELLQQTIQCPVMTFSQRLDPLHKATKQFLVPPDGGSLGGGWPGSAGSVMASSYYQDKESPVMIGQQKLLILWAWMMLVAALCPGALCKRRGGFRGWGKGTGAGSKGTPSQNHGSSRQGLKMAGAAAAGALGGAATGYGLGSHGRPRNGYRGSGYGYEADSSSENQRFHYPEGQGFHNQSDWRLYRSAAGPMSNILLTLGSMVPFFLGDWIRGI</sequence>
<feature type="region of interest" description="Disordered" evidence="1">
    <location>
        <begin position="119"/>
        <end position="139"/>
    </location>
</feature>
<proteinExistence type="predicted"/>
<reference evidence="3" key="2">
    <citation type="submission" date="2025-08" db="UniProtKB">
        <authorList>
            <consortium name="Ensembl"/>
        </authorList>
    </citation>
    <scope>IDENTIFICATION</scope>
</reference>
<keyword evidence="2" id="KW-0812">Transmembrane</keyword>
<evidence type="ECO:0000256" key="1">
    <source>
        <dbReference type="SAM" id="MobiDB-lite"/>
    </source>
</evidence>
<dbReference type="Proteomes" id="UP000314982">
    <property type="component" value="Unassembled WGS sequence"/>
</dbReference>
<accession>A0A4W5M472</accession>
<dbReference type="AlphaFoldDB" id="A0A4W5M472"/>
<evidence type="ECO:0000313" key="4">
    <source>
        <dbReference type="Proteomes" id="UP000314982"/>
    </source>
</evidence>
<keyword evidence="2" id="KW-0472">Membrane</keyword>
<dbReference type="STRING" id="62062.ENSHHUP00000032624"/>
<dbReference type="GeneTree" id="ENSGT00390000016468"/>